<evidence type="ECO:0000256" key="1">
    <source>
        <dbReference type="ARBA" id="ARBA00004496"/>
    </source>
</evidence>
<protein>
    <submittedName>
        <fullName evidence="8">Dihydrodipicolinate synthase</fullName>
    </submittedName>
</protein>
<comment type="similarity">
    <text evidence="5">Belongs to the DapA family.</text>
</comment>
<evidence type="ECO:0000256" key="6">
    <source>
        <dbReference type="PIRSR" id="PIRSR001365-1"/>
    </source>
</evidence>
<comment type="subcellular location">
    <subcellularLocation>
        <location evidence="1">Cytoplasm</location>
    </subcellularLocation>
</comment>
<dbReference type="PANTHER" id="PTHR12128:SF21">
    <property type="entry name" value="N-ACETYLNEURAMINATE LYASE"/>
    <property type="match status" value="1"/>
</dbReference>
<proteinExistence type="inferred from homology"/>
<evidence type="ECO:0000313" key="9">
    <source>
        <dbReference type="Proteomes" id="UP000054740"/>
    </source>
</evidence>
<evidence type="ECO:0000256" key="3">
    <source>
        <dbReference type="ARBA" id="ARBA00023239"/>
    </source>
</evidence>
<dbReference type="GO" id="GO:0005737">
    <property type="term" value="C:cytoplasm"/>
    <property type="evidence" value="ECO:0007669"/>
    <property type="project" value="UniProtKB-SubCell"/>
</dbReference>
<dbReference type="Gene3D" id="3.20.20.70">
    <property type="entry name" value="Aldolase class I"/>
    <property type="match status" value="1"/>
</dbReference>
<feature type="binding site" evidence="7">
    <location>
        <position position="46"/>
    </location>
    <ligand>
        <name>pyruvate</name>
        <dbReference type="ChEBI" id="CHEBI:15361"/>
    </ligand>
</feature>
<evidence type="ECO:0000256" key="2">
    <source>
        <dbReference type="ARBA" id="ARBA00022490"/>
    </source>
</evidence>
<reference evidence="9" key="1">
    <citation type="submission" date="2016-01" db="EMBL/GenBank/DDBJ databases">
        <authorList>
            <person name="Peeters C."/>
        </authorList>
    </citation>
    <scope>NUCLEOTIDE SEQUENCE [LARGE SCALE GENOMIC DNA]</scope>
</reference>
<sequence>MNRLELIAAVFSPFGANGELALDAVNRQIDRLVDDGVDGAFVCGTTGEGSSLDTSERKRLASYWREKSAGKLKVMVHVGHTSLREAADLAAHAQSIGADGVAAVVPYFLKPSNADDAVACLQHIAEAAPDTDLYYYHIPMLTNFNVPASEIVVRAQQRIPNFAGVKFTDDNLSELARVQDQLGAQGKVYFGRDDLLLKALQIGVRGAVGMSYNFSGKYFHRMFDAYTRERDVEVEDMQADVSNLLKLAMQYGLTNVLKAISVLAGVDCGPSRMPLRTIRLLELDSILKDRAMKAAVERLMS</sequence>
<dbReference type="GO" id="GO:0016829">
    <property type="term" value="F:lyase activity"/>
    <property type="evidence" value="ECO:0007669"/>
    <property type="project" value="UniProtKB-KW"/>
</dbReference>
<evidence type="ECO:0000313" key="8">
    <source>
        <dbReference type="EMBL" id="SAL60386.1"/>
    </source>
</evidence>
<name>A0A158IUY3_CABCO</name>
<dbReference type="SUPFAM" id="SSF51569">
    <property type="entry name" value="Aldolase"/>
    <property type="match status" value="1"/>
</dbReference>
<dbReference type="PIRSF" id="PIRSF001365">
    <property type="entry name" value="DHDPS"/>
    <property type="match status" value="1"/>
</dbReference>
<dbReference type="SMART" id="SM01130">
    <property type="entry name" value="DHDPS"/>
    <property type="match status" value="1"/>
</dbReference>
<gene>
    <name evidence="8" type="ORF">AWB70_05446</name>
</gene>
<evidence type="ECO:0000256" key="7">
    <source>
        <dbReference type="PIRSR" id="PIRSR001365-2"/>
    </source>
</evidence>
<dbReference type="Pfam" id="PF00701">
    <property type="entry name" value="DHDPS"/>
    <property type="match status" value="1"/>
</dbReference>
<dbReference type="InterPro" id="IPR013785">
    <property type="entry name" value="Aldolase_TIM"/>
</dbReference>
<accession>A0A158IUY3</accession>
<dbReference type="EMBL" id="FCNY02000016">
    <property type="protein sequence ID" value="SAL60386.1"/>
    <property type="molecule type" value="Genomic_DNA"/>
</dbReference>
<keyword evidence="2" id="KW-0963">Cytoplasm</keyword>
<dbReference type="Proteomes" id="UP000054740">
    <property type="component" value="Unassembled WGS sequence"/>
</dbReference>
<keyword evidence="9" id="KW-1185">Reference proteome</keyword>
<feature type="active site" description="Proton donor/acceptor" evidence="6">
    <location>
        <position position="136"/>
    </location>
</feature>
<dbReference type="AlphaFoldDB" id="A0A158IUY3"/>
<feature type="active site" description="Schiff-base intermediate with substrate" evidence="6">
    <location>
        <position position="166"/>
    </location>
</feature>
<dbReference type="PANTHER" id="PTHR12128">
    <property type="entry name" value="DIHYDRODIPICOLINATE SYNTHASE"/>
    <property type="match status" value="1"/>
</dbReference>
<dbReference type="PRINTS" id="PR00146">
    <property type="entry name" value="DHPICSNTHASE"/>
</dbReference>
<organism evidence="8 9">
    <name type="scientific">Caballeronia cordobensis</name>
    <name type="common">Burkholderia cordobensis</name>
    <dbReference type="NCBI Taxonomy" id="1353886"/>
    <lineage>
        <taxon>Bacteria</taxon>
        <taxon>Pseudomonadati</taxon>
        <taxon>Pseudomonadota</taxon>
        <taxon>Betaproteobacteria</taxon>
        <taxon>Burkholderiales</taxon>
        <taxon>Burkholderiaceae</taxon>
        <taxon>Caballeronia</taxon>
    </lineage>
</organism>
<evidence type="ECO:0000256" key="5">
    <source>
        <dbReference type="PIRNR" id="PIRNR001365"/>
    </source>
</evidence>
<dbReference type="InterPro" id="IPR002220">
    <property type="entry name" value="DapA-like"/>
</dbReference>
<evidence type="ECO:0000256" key="4">
    <source>
        <dbReference type="ARBA" id="ARBA00023277"/>
    </source>
</evidence>
<feature type="binding site" evidence="7">
    <location>
        <position position="208"/>
    </location>
    <ligand>
        <name>pyruvate</name>
        <dbReference type="ChEBI" id="CHEBI:15361"/>
    </ligand>
</feature>
<keyword evidence="4" id="KW-0119">Carbohydrate metabolism</keyword>
<keyword evidence="3 5" id="KW-0456">Lyase</keyword>